<name>A0A2Z2K671_9BACL</name>
<dbReference type="AlphaFoldDB" id="A0A2Z2K671"/>
<dbReference type="RefSeq" id="WP_087914246.1">
    <property type="nucleotide sequence ID" value="NZ_CP021780.1"/>
</dbReference>
<gene>
    <name evidence="1" type="ORF">B9T62_05060</name>
</gene>
<keyword evidence="2" id="KW-1185">Reference proteome</keyword>
<dbReference type="Proteomes" id="UP000249890">
    <property type="component" value="Chromosome"/>
</dbReference>
<sequence>MQKGIYFRHMSESGLVYSKLVAELHLFACLREFQLNLVALSHLIAPTFQDNPPNPCWTAAGFLYFLCAHRLIRTRIAELLPAWNPEALAIIELYFRTSQQLAM</sequence>
<evidence type="ECO:0000313" key="2">
    <source>
        <dbReference type="Proteomes" id="UP000249890"/>
    </source>
</evidence>
<reference evidence="1 2" key="1">
    <citation type="submission" date="2017-06" db="EMBL/GenBank/DDBJ databases">
        <title>Complete genome sequence of Paenibacillus donghaensis KCTC 13049T isolated from East Sea sediment, South Korea.</title>
        <authorList>
            <person name="Jung B.K."/>
            <person name="Hong S.-J."/>
            <person name="Shin J.-H."/>
        </authorList>
    </citation>
    <scope>NUCLEOTIDE SEQUENCE [LARGE SCALE GENOMIC DNA]</scope>
    <source>
        <strain evidence="1 2">KCTC 13049</strain>
    </source>
</reference>
<dbReference type="EMBL" id="CP021780">
    <property type="protein sequence ID" value="ASA20224.1"/>
    <property type="molecule type" value="Genomic_DNA"/>
</dbReference>
<accession>A0A2Z2K671</accession>
<dbReference type="KEGG" id="pdh:B9T62_05060"/>
<organism evidence="1 2">
    <name type="scientific">Paenibacillus donghaensis</name>
    <dbReference type="NCBI Taxonomy" id="414771"/>
    <lineage>
        <taxon>Bacteria</taxon>
        <taxon>Bacillati</taxon>
        <taxon>Bacillota</taxon>
        <taxon>Bacilli</taxon>
        <taxon>Bacillales</taxon>
        <taxon>Paenibacillaceae</taxon>
        <taxon>Paenibacillus</taxon>
    </lineage>
</organism>
<protein>
    <submittedName>
        <fullName evidence="1">Uncharacterized protein</fullName>
    </submittedName>
</protein>
<proteinExistence type="predicted"/>
<evidence type="ECO:0000313" key="1">
    <source>
        <dbReference type="EMBL" id="ASA20224.1"/>
    </source>
</evidence>